<dbReference type="PANTHER" id="PTHR38011">
    <property type="entry name" value="DIHYDROFOLATE REDUCTASE FAMILY PROTEIN (AFU_ORTHOLOGUE AFUA_8G06820)"/>
    <property type="match status" value="1"/>
</dbReference>
<dbReference type="EC" id="3.5.4.26" evidence="12"/>
<feature type="binding site" evidence="14">
    <location>
        <position position="191"/>
    </location>
    <ligand>
        <name>substrate</name>
    </ligand>
</feature>
<dbReference type="PROSITE" id="PS00903">
    <property type="entry name" value="CYT_DCMP_DEAMINASES_1"/>
    <property type="match status" value="1"/>
</dbReference>
<evidence type="ECO:0000256" key="11">
    <source>
        <dbReference type="ARBA" id="ARBA00023268"/>
    </source>
</evidence>
<keyword evidence="9 12" id="KW-0521">NADP</keyword>
<comment type="cofactor">
    <cofactor evidence="12 15">
        <name>Zn(2+)</name>
        <dbReference type="ChEBI" id="CHEBI:29105"/>
    </cofactor>
    <text evidence="12 15">Binds 1 zinc ion.</text>
</comment>
<feature type="binding site" evidence="14">
    <location>
        <position position="214"/>
    </location>
    <ligand>
        <name>substrate</name>
    </ligand>
</feature>
<evidence type="ECO:0000256" key="6">
    <source>
        <dbReference type="ARBA" id="ARBA00022619"/>
    </source>
</evidence>
<dbReference type="PROSITE" id="PS51747">
    <property type="entry name" value="CYT_DCMP_DEAMINASES_2"/>
    <property type="match status" value="1"/>
</dbReference>
<dbReference type="InterPro" id="IPR002125">
    <property type="entry name" value="CMP_dCMP_dom"/>
</dbReference>
<dbReference type="InterPro" id="IPR024072">
    <property type="entry name" value="DHFR-like_dom_sf"/>
</dbReference>
<dbReference type="InterPro" id="IPR016193">
    <property type="entry name" value="Cytidine_deaminase-like"/>
</dbReference>
<feature type="binding site" evidence="14">
    <location>
        <position position="207"/>
    </location>
    <ligand>
        <name>NADP(+)</name>
        <dbReference type="ChEBI" id="CHEBI:58349"/>
    </ligand>
</feature>
<evidence type="ECO:0000256" key="10">
    <source>
        <dbReference type="ARBA" id="ARBA00023002"/>
    </source>
</evidence>
<evidence type="ECO:0000256" key="12">
    <source>
        <dbReference type="PIRNR" id="PIRNR006769"/>
    </source>
</evidence>
<comment type="caution">
    <text evidence="17">The sequence shown here is derived from an EMBL/GenBank/DDBJ whole genome shotgun (WGS) entry which is preliminary data.</text>
</comment>
<evidence type="ECO:0000256" key="8">
    <source>
        <dbReference type="ARBA" id="ARBA00022833"/>
    </source>
</evidence>
<dbReference type="Gene3D" id="3.40.430.10">
    <property type="entry name" value="Dihydrofolate Reductase, subunit A"/>
    <property type="match status" value="2"/>
</dbReference>
<comment type="catalytic activity">
    <reaction evidence="12">
        <text>2,5-diamino-6-hydroxy-4-(5-phosphoribosylamino)-pyrimidine + H2O + H(+) = 5-amino-6-(5-phospho-D-ribosylamino)uracil + NH4(+)</text>
        <dbReference type="Rhea" id="RHEA:21868"/>
        <dbReference type="ChEBI" id="CHEBI:15377"/>
        <dbReference type="ChEBI" id="CHEBI:15378"/>
        <dbReference type="ChEBI" id="CHEBI:28938"/>
        <dbReference type="ChEBI" id="CHEBI:58453"/>
        <dbReference type="ChEBI" id="CHEBI:58614"/>
        <dbReference type="EC" id="3.5.4.26"/>
    </reaction>
</comment>
<dbReference type="CDD" id="cd01284">
    <property type="entry name" value="Riboflavin_deaminase-reductase"/>
    <property type="match status" value="1"/>
</dbReference>
<dbReference type="EC" id="1.1.1.193" evidence="12"/>
<dbReference type="Proteomes" id="UP000711391">
    <property type="component" value="Unassembled WGS sequence"/>
</dbReference>
<dbReference type="Gene3D" id="3.40.140.10">
    <property type="entry name" value="Cytidine Deaminase, domain 2"/>
    <property type="match status" value="1"/>
</dbReference>
<keyword evidence="12 17" id="KW-0378">Hydrolase</keyword>
<protein>
    <recommendedName>
        <fullName evidence="12">Riboflavin biosynthesis protein RibD</fullName>
    </recommendedName>
    <domain>
        <recommendedName>
            <fullName evidence="12">Diaminohydroxyphosphoribosylaminopyrimidine deaminase</fullName>
            <shortName evidence="12">DRAP deaminase</shortName>
            <ecNumber evidence="12">3.5.4.26</ecNumber>
        </recommendedName>
        <alternativeName>
            <fullName evidence="12">Riboflavin-specific deaminase</fullName>
        </alternativeName>
    </domain>
    <domain>
        <recommendedName>
            <fullName evidence="12">5-amino-6-(5-phosphoribosylamino)uracil reductase</fullName>
            <ecNumber evidence="12">1.1.1.193</ecNumber>
        </recommendedName>
        <alternativeName>
            <fullName evidence="12">HTP reductase</fullName>
        </alternativeName>
    </domain>
</protein>
<name>A0A937ICC8_9GAMM</name>
<feature type="binding site" evidence="15">
    <location>
        <position position="91"/>
    </location>
    <ligand>
        <name>Zn(2+)</name>
        <dbReference type="ChEBI" id="CHEBI:29105"/>
        <note>catalytic</note>
    </ligand>
</feature>
<keyword evidence="8 12" id="KW-0862">Zinc</keyword>
<dbReference type="InterPro" id="IPR002734">
    <property type="entry name" value="RibDG_C"/>
</dbReference>
<dbReference type="GO" id="GO:0008703">
    <property type="term" value="F:5-amino-6-(5-phosphoribosylamino)uracil reductase activity"/>
    <property type="evidence" value="ECO:0007669"/>
    <property type="project" value="UniProtKB-EC"/>
</dbReference>
<dbReference type="GO" id="GO:0009231">
    <property type="term" value="P:riboflavin biosynthetic process"/>
    <property type="evidence" value="ECO:0007669"/>
    <property type="project" value="UniProtKB-KW"/>
</dbReference>
<evidence type="ECO:0000256" key="5">
    <source>
        <dbReference type="ARBA" id="ARBA00007417"/>
    </source>
</evidence>
<dbReference type="PANTHER" id="PTHR38011:SF7">
    <property type="entry name" value="2,5-DIAMINO-6-RIBOSYLAMINO-4(3H)-PYRIMIDINONE 5'-PHOSPHATE REDUCTASE"/>
    <property type="match status" value="1"/>
</dbReference>
<keyword evidence="11" id="KW-0511">Multifunctional enzyme</keyword>
<evidence type="ECO:0000256" key="7">
    <source>
        <dbReference type="ARBA" id="ARBA00022723"/>
    </source>
</evidence>
<evidence type="ECO:0000313" key="17">
    <source>
        <dbReference type="EMBL" id="MBL6817924.1"/>
    </source>
</evidence>
<evidence type="ECO:0000256" key="4">
    <source>
        <dbReference type="ARBA" id="ARBA00005259"/>
    </source>
</evidence>
<dbReference type="Pfam" id="PF01872">
    <property type="entry name" value="RibD_C"/>
    <property type="match status" value="1"/>
</dbReference>
<comment type="function">
    <text evidence="1 12">Converts 2,5-diamino-6-(ribosylamino)-4(3h)-pyrimidinone 5'-phosphate into 5-amino-6-(ribosylamino)-2,4(1h,3h)-pyrimidinedione 5'-phosphate.</text>
</comment>
<dbReference type="PIRSF" id="PIRSF006769">
    <property type="entry name" value="RibD"/>
    <property type="match status" value="1"/>
</dbReference>
<dbReference type="GO" id="GO:0008270">
    <property type="term" value="F:zinc ion binding"/>
    <property type="evidence" value="ECO:0007669"/>
    <property type="project" value="InterPro"/>
</dbReference>
<dbReference type="InterPro" id="IPR004794">
    <property type="entry name" value="Eubact_RibD"/>
</dbReference>
<accession>A0A937ICC8</accession>
<keyword evidence="7 12" id="KW-0479">Metal-binding</keyword>
<feature type="active site" description="Proton donor" evidence="13">
    <location>
        <position position="52"/>
    </location>
</feature>
<proteinExistence type="inferred from homology"/>
<reference evidence="17" key="1">
    <citation type="submission" date="2020-10" db="EMBL/GenBank/DDBJ databases">
        <title>Microbiome of the Black Sea water column analyzed by genome centric metagenomics.</title>
        <authorList>
            <person name="Cabello-Yeves P.J."/>
            <person name="Callieri C."/>
            <person name="Picazo A."/>
            <person name="Mehrshad M."/>
            <person name="Haro-Moreno J.M."/>
            <person name="Roda-Garcia J."/>
            <person name="Dzembekova N."/>
            <person name="Slabakova V."/>
            <person name="Slabakova N."/>
            <person name="Moncheva S."/>
            <person name="Rodriguez-Valera F."/>
        </authorList>
    </citation>
    <scope>NUCLEOTIDE SEQUENCE</scope>
    <source>
        <strain evidence="17">BS307-5m-G50</strain>
    </source>
</reference>
<feature type="binding site" evidence="14">
    <location>
        <position position="271"/>
    </location>
    <ligand>
        <name>substrate</name>
    </ligand>
</feature>
<dbReference type="InterPro" id="IPR016192">
    <property type="entry name" value="APOBEC/CMP_deaminase_Zn-bd"/>
</dbReference>
<feature type="binding site" evidence="14">
    <location>
        <position position="229"/>
    </location>
    <ligand>
        <name>NADP(+)</name>
        <dbReference type="ChEBI" id="CHEBI:58349"/>
    </ligand>
</feature>
<dbReference type="SUPFAM" id="SSF53927">
    <property type="entry name" value="Cytidine deaminase-like"/>
    <property type="match status" value="1"/>
</dbReference>
<feature type="domain" description="CMP/dCMP-type deaminase" evidence="16">
    <location>
        <begin position="1"/>
        <end position="130"/>
    </location>
</feature>
<evidence type="ECO:0000256" key="15">
    <source>
        <dbReference type="PIRSR" id="PIRSR006769-3"/>
    </source>
</evidence>
<evidence type="ECO:0000256" key="2">
    <source>
        <dbReference type="ARBA" id="ARBA00004882"/>
    </source>
</evidence>
<feature type="binding site" evidence="15">
    <location>
        <position position="50"/>
    </location>
    <ligand>
        <name>Zn(2+)</name>
        <dbReference type="ChEBI" id="CHEBI:29105"/>
        <note>catalytic</note>
    </ligand>
</feature>
<feature type="binding site" evidence="14">
    <location>
        <position position="161"/>
    </location>
    <ligand>
        <name>NADP(+)</name>
        <dbReference type="ChEBI" id="CHEBI:58349"/>
    </ligand>
</feature>
<feature type="binding site" evidence="14">
    <location>
        <position position="203"/>
    </location>
    <ligand>
        <name>substrate</name>
    </ligand>
</feature>
<dbReference type="AlphaFoldDB" id="A0A937ICC8"/>
<dbReference type="SUPFAM" id="SSF53597">
    <property type="entry name" value="Dihydrofolate reductase-like"/>
    <property type="match status" value="1"/>
</dbReference>
<evidence type="ECO:0000313" key="18">
    <source>
        <dbReference type="Proteomes" id="UP000711391"/>
    </source>
</evidence>
<dbReference type="InterPro" id="IPR050765">
    <property type="entry name" value="Riboflavin_Biosynth_HTPR"/>
</dbReference>
<evidence type="ECO:0000256" key="1">
    <source>
        <dbReference type="ARBA" id="ARBA00002151"/>
    </source>
</evidence>
<evidence type="ECO:0000256" key="14">
    <source>
        <dbReference type="PIRSR" id="PIRSR006769-2"/>
    </source>
</evidence>
<keyword evidence="10 12" id="KW-0560">Oxidoreductase</keyword>
<comment type="catalytic activity">
    <reaction evidence="12">
        <text>5-amino-6-(5-phospho-D-ribitylamino)uracil + NADP(+) = 5-amino-6-(5-phospho-D-ribosylamino)uracil + NADPH + H(+)</text>
        <dbReference type="Rhea" id="RHEA:17845"/>
        <dbReference type="ChEBI" id="CHEBI:15378"/>
        <dbReference type="ChEBI" id="CHEBI:57783"/>
        <dbReference type="ChEBI" id="CHEBI:58349"/>
        <dbReference type="ChEBI" id="CHEBI:58421"/>
        <dbReference type="ChEBI" id="CHEBI:58453"/>
        <dbReference type="EC" id="1.1.1.193"/>
    </reaction>
</comment>
<evidence type="ECO:0000256" key="13">
    <source>
        <dbReference type="PIRSR" id="PIRSR006769-1"/>
    </source>
</evidence>
<evidence type="ECO:0000256" key="3">
    <source>
        <dbReference type="ARBA" id="ARBA00004910"/>
    </source>
</evidence>
<dbReference type="NCBIfam" id="TIGR00326">
    <property type="entry name" value="eubact_ribD"/>
    <property type="match status" value="1"/>
</dbReference>
<evidence type="ECO:0000259" key="16">
    <source>
        <dbReference type="PROSITE" id="PS51747"/>
    </source>
</evidence>
<comment type="pathway">
    <text evidence="3 12">Cofactor biosynthesis; riboflavin biosynthesis; 5-amino-6-(D-ribitylamino)uracil from GTP: step 3/4.</text>
</comment>
<dbReference type="Pfam" id="PF00383">
    <property type="entry name" value="dCMP_cyt_deam_1"/>
    <property type="match status" value="1"/>
</dbReference>
<comment type="similarity">
    <text evidence="5 12">In the C-terminal section; belongs to the HTP reductase family.</text>
</comment>
<sequence>MNYEKLMKRAIALADQYKYTAKPNPAVGCIILKDEKIVSEGAHEEYGSNHAEINAIEEAKKLQGKLFQSFQELTMVCTLEPCNHFGKTGPCSEAIISSGIKKIIIGAKDPNPMVSGKGIDNLIKNGVNVRYGICQELVKKQNRTFFFKNINKRPFVTVKIASSIDGKSHLLDGSRTYITCEESRADVQNIRALNDAILTGGNTVINDNPKMNVRVSFPVNQPKKYLLSSKTNFDFTSEFFKNSDYEIITETNIKKIIDSFKNTEINGILVEAGPKLVNSFLLANLVDEVIIYQSPNTIGKNGVDWFKEDNTIEKFGFKLESTYKIISDTKNIYSKC</sequence>
<dbReference type="GO" id="GO:0008835">
    <property type="term" value="F:diaminohydroxyphosphoribosylaminopyrimidine deaminase activity"/>
    <property type="evidence" value="ECO:0007669"/>
    <property type="project" value="UniProtKB-EC"/>
</dbReference>
<comment type="similarity">
    <text evidence="4 12">In the N-terminal section; belongs to the cytidine and deoxycytidylate deaminase family.</text>
</comment>
<dbReference type="EMBL" id="JADHQD010000003">
    <property type="protein sequence ID" value="MBL6817924.1"/>
    <property type="molecule type" value="Genomic_DNA"/>
</dbReference>
<feature type="binding site" evidence="14">
    <location>
        <begin position="273"/>
        <end position="279"/>
    </location>
    <ligand>
        <name>NADP(+)</name>
        <dbReference type="ChEBI" id="CHEBI:58349"/>
    </ligand>
</feature>
<comment type="pathway">
    <text evidence="2 12">Cofactor biosynthesis; riboflavin biosynthesis; 5-amino-6-(D-ribitylamino)uracil from GTP: step 2/4.</text>
</comment>
<keyword evidence="6 12" id="KW-0686">Riboflavin biosynthesis</keyword>
<gene>
    <name evidence="17" type="primary">ribD</name>
    <name evidence="17" type="ORF">ISQ64_00800</name>
</gene>
<organism evidence="17 18">
    <name type="scientific">SAR86 cluster bacterium</name>
    <dbReference type="NCBI Taxonomy" id="2030880"/>
    <lineage>
        <taxon>Bacteria</taxon>
        <taxon>Pseudomonadati</taxon>
        <taxon>Pseudomonadota</taxon>
        <taxon>Gammaproteobacteria</taxon>
        <taxon>SAR86 cluster</taxon>
    </lineage>
</organism>
<evidence type="ECO:0000256" key="9">
    <source>
        <dbReference type="ARBA" id="ARBA00022857"/>
    </source>
</evidence>
<feature type="binding site" evidence="15">
    <location>
        <position position="82"/>
    </location>
    <ligand>
        <name>Zn(2+)</name>
        <dbReference type="ChEBI" id="CHEBI:29105"/>
        <note>catalytic</note>
    </ligand>
</feature>